<evidence type="ECO:0000313" key="2">
    <source>
        <dbReference type="Proteomes" id="UP000070299"/>
    </source>
</evidence>
<sequence length="82" mass="9506">MKINNRRLTETVLDRSCGVCNQSLIIDLNGIKFEEYGELRADWGYGSKQNGKCYQIDLCESCFTQALFVLRDARRAHVMFDH</sequence>
<dbReference type="EMBL" id="LSNE01000007">
    <property type="protein sequence ID" value="KXI28381.1"/>
    <property type="molecule type" value="Genomic_DNA"/>
</dbReference>
<dbReference type="Proteomes" id="UP000070299">
    <property type="component" value="Unassembled WGS sequence"/>
</dbReference>
<dbReference type="RefSeq" id="WP_068378615.1">
    <property type="nucleotide sequence ID" value="NZ_LSNE01000007.1"/>
</dbReference>
<evidence type="ECO:0000313" key="1">
    <source>
        <dbReference type="EMBL" id="KXI28381.1"/>
    </source>
</evidence>
<protein>
    <submittedName>
        <fullName evidence="1">Uncharacterized protein</fullName>
    </submittedName>
</protein>
<accession>A0A135ZZG8</accession>
<gene>
    <name evidence="1" type="ORF">AX660_18645</name>
</gene>
<comment type="caution">
    <text evidence="1">The sequence shown here is derived from an EMBL/GenBank/DDBJ whole genome shotgun (WGS) entry which is preliminary data.</text>
</comment>
<dbReference type="AlphaFoldDB" id="A0A135ZZG8"/>
<organism evidence="1 2">
    <name type="scientific">Paraglaciecola hydrolytica</name>
    <dbReference type="NCBI Taxonomy" id="1799789"/>
    <lineage>
        <taxon>Bacteria</taxon>
        <taxon>Pseudomonadati</taxon>
        <taxon>Pseudomonadota</taxon>
        <taxon>Gammaproteobacteria</taxon>
        <taxon>Alteromonadales</taxon>
        <taxon>Alteromonadaceae</taxon>
        <taxon>Paraglaciecola</taxon>
    </lineage>
</organism>
<proteinExistence type="predicted"/>
<keyword evidence="2" id="KW-1185">Reference proteome</keyword>
<name>A0A135ZZG8_9ALTE</name>
<reference evidence="2" key="1">
    <citation type="submission" date="2016-02" db="EMBL/GenBank/DDBJ databases">
        <authorList>
            <person name="Schultz-Johansen M."/>
            <person name="Glaring M.A."/>
            <person name="Bech P.K."/>
            <person name="Stougaard P."/>
        </authorList>
    </citation>
    <scope>NUCLEOTIDE SEQUENCE [LARGE SCALE GENOMIC DNA]</scope>
    <source>
        <strain evidence="2">S66</strain>
    </source>
</reference>
<dbReference type="OrthoDB" id="6168720at2"/>